<evidence type="ECO:0000256" key="6">
    <source>
        <dbReference type="ARBA" id="ARBA00022592"/>
    </source>
</evidence>
<evidence type="ECO:0000256" key="4">
    <source>
        <dbReference type="ARBA" id="ARBA00022448"/>
    </source>
</evidence>
<evidence type="ECO:0000256" key="1">
    <source>
        <dbReference type="ARBA" id="ARBA00004496"/>
    </source>
</evidence>
<dbReference type="GO" id="GO:0045936">
    <property type="term" value="P:negative regulation of phosphate metabolic process"/>
    <property type="evidence" value="ECO:0007669"/>
    <property type="project" value="InterPro"/>
</dbReference>
<comment type="subcellular location">
    <subcellularLocation>
        <location evidence="1 7">Cytoplasm</location>
    </subcellularLocation>
</comment>
<sequence length="219" mass="25190">MTTRYHYDEQLEDLHLKILKLGSMVEEAIDKSIRSLVEHDKALAEEVIDNDDVIDSFTLEIDDECVRIIATQQPLARDLRIIVAGLKLATDLERIADHAVDIAKITERIADEVYIKPLIDIPRMAEMVKEMVKGALDAYVTTDSTRAIEITKLDDEVDGIYKQMFRELLTYMMEDQKNIHQATQFLFVGKSLERIADHATNICEWVIYIDKGIHEDLNK</sequence>
<dbReference type="FunFam" id="1.20.58.220:FF:000004">
    <property type="entry name" value="Phosphate-specific transport system accessory protein PhoU"/>
    <property type="match status" value="1"/>
</dbReference>
<dbReference type="InterPro" id="IPR028366">
    <property type="entry name" value="PhoU"/>
</dbReference>
<comment type="similarity">
    <text evidence="2 7">Belongs to the PhoU family.</text>
</comment>
<dbReference type="Pfam" id="PF01895">
    <property type="entry name" value="PhoU"/>
    <property type="match status" value="2"/>
</dbReference>
<dbReference type="NCBIfam" id="TIGR02135">
    <property type="entry name" value="phoU_full"/>
    <property type="match status" value="1"/>
</dbReference>
<dbReference type="PANTHER" id="PTHR42930:SF3">
    <property type="entry name" value="PHOSPHATE-SPECIFIC TRANSPORT SYSTEM ACCESSORY PROTEIN PHOU"/>
    <property type="match status" value="1"/>
</dbReference>
<comment type="caution">
    <text evidence="9">The sequence shown here is derived from an EMBL/GenBank/DDBJ whole genome shotgun (WGS) entry which is preliminary data.</text>
</comment>
<dbReference type="Proteomes" id="UP000322976">
    <property type="component" value="Unassembled WGS sequence"/>
</dbReference>
<dbReference type="GO" id="GO:0030643">
    <property type="term" value="P:intracellular phosphate ion homeostasis"/>
    <property type="evidence" value="ECO:0007669"/>
    <property type="project" value="InterPro"/>
</dbReference>
<protein>
    <recommendedName>
        <fullName evidence="7">Phosphate-specific transport system accessory protein PhoU</fullName>
    </recommendedName>
</protein>
<evidence type="ECO:0000256" key="5">
    <source>
        <dbReference type="ARBA" id="ARBA00022490"/>
    </source>
</evidence>
<feature type="domain" description="PhoU" evidence="8">
    <location>
        <begin position="121"/>
        <end position="206"/>
    </location>
</feature>
<evidence type="ECO:0000256" key="2">
    <source>
        <dbReference type="ARBA" id="ARBA00008107"/>
    </source>
</evidence>
<keyword evidence="6 7" id="KW-0592">Phosphate transport</keyword>
<dbReference type="PIRSF" id="PIRSF003107">
    <property type="entry name" value="PhoU"/>
    <property type="match status" value="1"/>
</dbReference>
<dbReference type="SUPFAM" id="SSF109755">
    <property type="entry name" value="PhoU-like"/>
    <property type="match status" value="1"/>
</dbReference>
<comment type="function">
    <text evidence="7">Plays a role in the regulation of phosphate uptake.</text>
</comment>
<dbReference type="GO" id="GO:0006817">
    <property type="term" value="P:phosphate ion transport"/>
    <property type="evidence" value="ECO:0007669"/>
    <property type="project" value="UniProtKB-KW"/>
</dbReference>
<dbReference type="EMBL" id="VTPS01000009">
    <property type="protein sequence ID" value="TZE81969.1"/>
    <property type="molecule type" value="Genomic_DNA"/>
</dbReference>
<dbReference type="AlphaFoldDB" id="A0A5D8QCX6"/>
<evidence type="ECO:0000259" key="8">
    <source>
        <dbReference type="Pfam" id="PF01895"/>
    </source>
</evidence>
<evidence type="ECO:0000256" key="3">
    <source>
        <dbReference type="ARBA" id="ARBA00011738"/>
    </source>
</evidence>
<keyword evidence="10" id="KW-1185">Reference proteome</keyword>
<evidence type="ECO:0000313" key="10">
    <source>
        <dbReference type="Proteomes" id="UP000322976"/>
    </source>
</evidence>
<reference evidence="9 10" key="1">
    <citation type="submission" date="2019-08" db="EMBL/GenBank/DDBJ databases">
        <title>Calorimonas adulescens gen. nov., sp. nov., an anaerobic thermophilic bacterium from Sakhalin hot spring.</title>
        <authorList>
            <person name="Khomyakova M.A."/>
            <person name="Merkel A.Y."/>
            <person name="Novikov A."/>
            <person name="Bonch-Osmolovskaya E.A."/>
            <person name="Slobodkin A.I."/>
        </authorList>
    </citation>
    <scope>NUCLEOTIDE SEQUENCE [LARGE SCALE GENOMIC DNA]</scope>
    <source>
        <strain evidence="9 10">A05MB</strain>
    </source>
</reference>
<organism evidence="9 10">
    <name type="scientific">Calorimonas adulescens</name>
    <dbReference type="NCBI Taxonomy" id="2606906"/>
    <lineage>
        <taxon>Bacteria</taxon>
        <taxon>Bacillati</taxon>
        <taxon>Bacillota</taxon>
        <taxon>Clostridia</taxon>
        <taxon>Thermoanaerobacterales</taxon>
        <taxon>Thermoanaerobacteraceae</taxon>
        <taxon>Calorimonas</taxon>
    </lineage>
</organism>
<dbReference type="GO" id="GO:0005737">
    <property type="term" value="C:cytoplasm"/>
    <property type="evidence" value="ECO:0007669"/>
    <property type="project" value="UniProtKB-SubCell"/>
</dbReference>
<gene>
    <name evidence="9" type="primary">phoU</name>
    <name evidence="9" type="ORF">FWJ32_06960</name>
</gene>
<evidence type="ECO:0000256" key="7">
    <source>
        <dbReference type="PIRNR" id="PIRNR003107"/>
    </source>
</evidence>
<feature type="domain" description="PhoU" evidence="8">
    <location>
        <begin position="18"/>
        <end position="105"/>
    </location>
</feature>
<keyword evidence="5 7" id="KW-0963">Cytoplasm</keyword>
<evidence type="ECO:0000313" key="9">
    <source>
        <dbReference type="EMBL" id="TZE81969.1"/>
    </source>
</evidence>
<comment type="subunit">
    <text evidence="3 7">Homodimer.</text>
</comment>
<dbReference type="InterPro" id="IPR026022">
    <property type="entry name" value="PhoU_dom"/>
</dbReference>
<name>A0A5D8QCX6_9THEO</name>
<accession>A0A5D8QCX6</accession>
<proteinExistence type="inferred from homology"/>
<dbReference type="RefSeq" id="WP_149545243.1">
    <property type="nucleotide sequence ID" value="NZ_VTPS01000009.1"/>
</dbReference>
<dbReference type="Gene3D" id="1.20.58.220">
    <property type="entry name" value="Phosphate transport system protein phou homolog 2, domain 2"/>
    <property type="match status" value="1"/>
</dbReference>
<dbReference type="PANTHER" id="PTHR42930">
    <property type="entry name" value="PHOSPHATE-SPECIFIC TRANSPORT SYSTEM ACCESSORY PROTEIN PHOU"/>
    <property type="match status" value="1"/>
</dbReference>
<keyword evidence="4 7" id="KW-0813">Transport</keyword>
<dbReference type="InterPro" id="IPR038078">
    <property type="entry name" value="PhoU-like_sf"/>
</dbReference>